<evidence type="ECO:0000259" key="8">
    <source>
        <dbReference type="PROSITE" id="PS51034"/>
    </source>
</evidence>
<dbReference type="Gene3D" id="1.20.120.420">
    <property type="entry name" value="translation initiation factor eif-2b, domain 1"/>
    <property type="match status" value="1"/>
</dbReference>
<dbReference type="SMART" id="SM00563">
    <property type="entry name" value="PlsC"/>
    <property type="match status" value="1"/>
</dbReference>
<dbReference type="GO" id="GO:0008374">
    <property type="term" value="F:O-acyltransferase activity"/>
    <property type="evidence" value="ECO:0007669"/>
    <property type="project" value="InterPro"/>
</dbReference>
<dbReference type="PANTHER" id="PTHR43475:SF1">
    <property type="entry name" value="METHYLTHIORIBOSE-1-PHOSPHATE ISOMERASE"/>
    <property type="match status" value="1"/>
</dbReference>
<name>A0A016TXM6_9BILA</name>
<keyword evidence="10" id="KW-1185">Reference proteome</keyword>
<evidence type="ECO:0000256" key="1">
    <source>
        <dbReference type="ARBA" id="ARBA00022605"/>
    </source>
</evidence>
<dbReference type="GO" id="GO:0019509">
    <property type="term" value="P:L-methionine salvage from methylthioadenosine"/>
    <property type="evidence" value="ECO:0007669"/>
    <property type="project" value="UniProtKB-UniRule"/>
</dbReference>
<comment type="subcellular location">
    <subcellularLocation>
        <location evidence="4">Cytoplasm</location>
    </subcellularLocation>
    <subcellularLocation>
        <location evidence="4">Nucleus</location>
    </subcellularLocation>
</comment>
<keyword evidence="6" id="KW-0472">Membrane</keyword>
<dbReference type="EMBL" id="JARK01001408">
    <property type="protein sequence ID" value="EYC07108.1"/>
    <property type="molecule type" value="Genomic_DNA"/>
</dbReference>
<dbReference type="InterPro" id="IPR027363">
    <property type="entry name" value="M1Pi_N"/>
</dbReference>
<keyword evidence="6" id="KW-1133">Transmembrane helix</keyword>
<dbReference type="Gene3D" id="3.40.50.10470">
    <property type="entry name" value="Translation initiation factor eif-2b, domain 2"/>
    <property type="match status" value="1"/>
</dbReference>
<dbReference type="Proteomes" id="UP000024635">
    <property type="component" value="Unassembled WGS sequence"/>
</dbReference>
<dbReference type="InterPro" id="IPR057475">
    <property type="entry name" value="CUT_C"/>
</dbReference>
<dbReference type="Pfam" id="PF01008">
    <property type="entry name" value="IF-2B"/>
    <property type="match status" value="1"/>
</dbReference>
<dbReference type="PANTHER" id="PTHR43475">
    <property type="entry name" value="METHYLTHIORIBOSE-1-PHOSPHATE ISOMERASE"/>
    <property type="match status" value="1"/>
</dbReference>
<evidence type="ECO:0000256" key="7">
    <source>
        <dbReference type="SAM" id="SignalP"/>
    </source>
</evidence>
<comment type="similarity">
    <text evidence="4">Belongs to the eIF-2B alpha/beta/delta subunits family. MtnA subfamily.</text>
</comment>
<feature type="transmembrane region" description="Helical" evidence="6">
    <location>
        <begin position="6"/>
        <end position="32"/>
    </location>
</feature>
<protein>
    <recommendedName>
        <fullName evidence="4">Methylthioribose-1-phosphate isomerase</fullName>
        <shortName evidence="4">M1Pi</shortName>
        <shortName evidence="4">MTR-1-P isomerase</shortName>
        <ecNumber evidence="4">5.3.1.23</ecNumber>
    </recommendedName>
    <alternativeName>
        <fullName evidence="4">S-methyl-5-thioribose-1-phosphate isomerase</fullName>
    </alternativeName>
    <alternativeName>
        <fullName evidence="4">Translation initiation factor eIF-2B subunit alpha/beta/delta-like protein</fullName>
    </alternativeName>
</protein>
<evidence type="ECO:0000313" key="10">
    <source>
        <dbReference type="Proteomes" id="UP000024635"/>
    </source>
</evidence>
<dbReference type="NCBIfam" id="NF004326">
    <property type="entry name" value="PRK05720.1"/>
    <property type="match status" value="1"/>
</dbReference>
<dbReference type="InterPro" id="IPR000649">
    <property type="entry name" value="IF-2B-related"/>
</dbReference>
<feature type="chain" id="PRO_5001488523" description="Methylthioribose-1-phosphate isomerase" evidence="7">
    <location>
        <begin position="17"/>
        <end position="1060"/>
    </location>
</feature>
<keyword evidence="4" id="KW-0486">Methionine biosynthesis</keyword>
<keyword evidence="6" id="KW-0812">Transmembrane</keyword>
<sequence>MVAWLLLMVFPPVTLTLLLVVVVASFGGTLGVREMFVEMLLRLFEWGSKTSRNDEYEELPQEDPSSTSRSPPRVKKRHSSGDLGIIHREKSEIIDSKLHSTDEPPQRSTTVSVVVDDSIDFITAGIEAIIEDQVTSRFRAEQIPSWNLLTRTRFSFQYISWKLSLLWVGGFLFRYLMLVPIRIVLFILGMATMCGVCYLVGHIPNVKVKKFLNRHVMLISMRIFSRSFSSIIRFHDRENRAKKGGICVANHTSPIDVMVLSCDNCYAMIGQRQGGILGFIQNSLSRAESHIWFERSEAADRRKVTQRLREHVEDENKLPIIIFPEGTCINNTSVMMFKKGSFEIGSTIYPIAMKYDSRLTDAFWNSSEQSYGEYLWRMMTSWAIICDVWYLPPMTREPGEDAIAFARRVKRAIAKKGGLVDLEWDGALKRERVSSKLIELQQKLYYDRLARTTTINNLTDEETRTDVLDIMQSISEEDRNTLMKEIDETDDDAAIIRKINPRGMIMSGVMIVAHHSTLLTYRDRAYRVECYYREDNNVVQTEMRVNSHTPSPLASEPIPLPSCQYKVEMAGNSSSHDVSPAIVTIGDSVVHVWTCGEPVHTHIYCMQVHSCVADDGGREKVTVVDADGCSSDSELLSALTYSTPLRAFARSRVFKFADKSDINFACQIRLMMKQDAVNSTCPFLNHICISKTDMESVPGYPMPDDFMTNTENRLSAFRFDERANELFVLDQLLLPHRIEFIPVKNTKDAFTVIRNMQVRGAPLIAVVGALGLLVEISDLEFKSPDEFVQFVDSKVQYLLESRPTAINLRNAMEQILNTAEIEGDAEFKKESVIYAILKIYHDEKDENRRLIWNGYQEIINLKPPEPESKFVLMTICNTGSLATSSWGTALGVICALHQADLVEMVYALETRPYYQGMRLTATELRHSNIPFKIITDSMAAWTMKTHKVDAILVGADQVALNGDTANKIGTYMLAVLAKHHRVPFYPVVPTTSINLSRQTGDDIPIEERPASEMLSVNGVFIGTKDTPVWNPAFDVTPANLITKIITDRGCFPPTELKKSL</sequence>
<dbReference type="PROSITE" id="PS51034">
    <property type="entry name" value="ZP_2"/>
    <property type="match status" value="1"/>
</dbReference>
<comment type="caution">
    <text evidence="9">The sequence shown here is derived from an EMBL/GenBank/DDBJ whole genome shotgun (WGS) entry which is preliminary data.</text>
</comment>
<feature type="active site" description="Proton donor" evidence="4">
    <location>
        <position position="956"/>
    </location>
</feature>
<keyword evidence="2 4" id="KW-0413">Isomerase</keyword>
<feature type="transmembrane region" description="Helical" evidence="6">
    <location>
        <begin position="183"/>
        <end position="201"/>
    </location>
</feature>
<evidence type="ECO:0000256" key="2">
    <source>
        <dbReference type="ARBA" id="ARBA00023235"/>
    </source>
</evidence>
<dbReference type="EC" id="5.3.1.23" evidence="4"/>
<comment type="catalytic activity">
    <reaction evidence="4">
        <text>5-(methylsulfanyl)-alpha-D-ribose 1-phosphate = 5-(methylsulfanyl)-D-ribulose 1-phosphate</text>
        <dbReference type="Rhea" id="RHEA:19989"/>
        <dbReference type="ChEBI" id="CHEBI:58533"/>
        <dbReference type="ChEBI" id="CHEBI:58548"/>
        <dbReference type="EC" id="5.3.1.23"/>
    </reaction>
</comment>
<dbReference type="GO" id="GO:0005634">
    <property type="term" value="C:nucleus"/>
    <property type="evidence" value="ECO:0007669"/>
    <property type="project" value="UniProtKB-SubCell"/>
</dbReference>
<dbReference type="HAMAP" id="MF_01678">
    <property type="entry name" value="Salvage_MtnA"/>
    <property type="match status" value="1"/>
</dbReference>
<proteinExistence type="inferred from homology"/>
<dbReference type="STRING" id="53326.A0A016TXM6"/>
<comment type="pathway">
    <text evidence="3">Phospholipid metabolism.</text>
</comment>
<evidence type="ECO:0000256" key="5">
    <source>
        <dbReference type="SAM" id="MobiDB-lite"/>
    </source>
</evidence>
<dbReference type="InterPro" id="IPR056953">
    <property type="entry name" value="CUT_N"/>
</dbReference>
<comment type="pathway">
    <text evidence="4">Amino-acid biosynthesis; L-methionine biosynthesis via salvage pathway; L-methionine from S-methyl-5-thio-alpha-D-ribose 1-phosphate: step 1/6.</text>
</comment>
<dbReference type="AlphaFoldDB" id="A0A016TXM6"/>
<dbReference type="Pfam" id="PF25057">
    <property type="entry name" value="CUT_N"/>
    <property type="match status" value="1"/>
</dbReference>
<keyword evidence="4" id="KW-0963">Cytoplasm</keyword>
<dbReference type="CDD" id="cd07991">
    <property type="entry name" value="LPLAT_LPCAT1-like"/>
    <property type="match status" value="1"/>
</dbReference>
<keyword evidence="7" id="KW-0732">Signal</keyword>
<dbReference type="SUPFAM" id="SSF100950">
    <property type="entry name" value="NagB/RpiA/CoA transferase-like"/>
    <property type="match status" value="1"/>
</dbReference>
<feature type="domain" description="ZP" evidence="8">
    <location>
        <begin position="427"/>
        <end position="688"/>
    </location>
</feature>
<dbReference type="GO" id="GO:0046523">
    <property type="term" value="F:S-methyl-5-thioribose-1-phosphate isomerase activity"/>
    <property type="evidence" value="ECO:0007669"/>
    <property type="project" value="UniProtKB-UniRule"/>
</dbReference>
<feature type="region of interest" description="Disordered" evidence="5">
    <location>
        <begin position="54"/>
        <end position="80"/>
    </location>
</feature>
<dbReference type="InterPro" id="IPR037171">
    <property type="entry name" value="NagB/RpiA_transferase-like"/>
</dbReference>
<dbReference type="InterPro" id="IPR005251">
    <property type="entry name" value="IF-M1Pi"/>
</dbReference>
<dbReference type="OrthoDB" id="10051137at2759"/>
<accession>A0A016TXM6</accession>
<evidence type="ECO:0000256" key="3">
    <source>
        <dbReference type="ARBA" id="ARBA00025707"/>
    </source>
</evidence>
<evidence type="ECO:0000256" key="4">
    <source>
        <dbReference type="HAMAP-Rule" id="MF_03119"/>
    </source>
</evidence>
<dbReference type="InterPro" id="IPR045252">
    <property type="entry name" value="LPCAT1-like"/>
</dbReference>
<dbReference type="InterPro" id="IPR002123">
    <property type="entry name" value="Plipid/glycerol_acylTrfase"/>
</dbReference>
<dbReference type="Pfam" id="PF01553">
    <property type="entry name" value="Acyltransferase"/>
    <property type="match status" value="1"/>
</dbReference>
<dbReference type="FunFam" id="3.40.50.10470:FF:000006">
    <property type="entry name" value="Methylthioribose-1-phosphate isomerase"/>
    <property type="match status" value="1"/>
</dbReference>
<dbReference type="Pfam" id="PF25301">
    <property type="entry name" value="CUT_C"/>
    <property type="match status" value="1"/>
</dbReference>
<dbReference type="InterPro" id="IPR001507">
    <property type="entry name" value="ZP_dom"/>
</dbReference>
<comment type="function">
    <text evidence="4">Catalyzes the interconversion of methylthioribose-1-phosphate (MTR-1-P) into methylthioribulose-1-phosphate (MTRu-1-P).</text>
</comment>
<dbReference type="SMART" id="SM00241">
    <property type="entry name" value="ZP"/>
    <property type="match status" value="1"/>
</dbReference>
<dbReference type="GO" id="GO:0005737">
    <property type="term" value="C:cytoplasm"/>
    <property type="evidence" value="ECO:0007669"/>
    <property type="project" value="UniProtKB-SubCell"/>
</dbReference>
<feature type="signal peptide" evidence="7">
    <location>
        <begin position="1"/>
        <end position="16"/>
    </location>
</feature>
<keyword evidence="4" id="KW-0539">Nucleus</keyword>
<dbReference type="InterPro" id="IPR042529">
    <property type="entry name" value="IF_2B-like_C"/>
</dbReference>
<evidence type="ECO:0000256" key="6">
    <source>
        <dbReference type="SAM" id="Phobius"/>
    </source>
</evidence>
<dbReference type="NCBIfam" id="TIGR00512">
    <property type="entry name" value="salvage_mtnA"/>
    <property type="match status" value="1"/>
</dbReference>
<dbReference type="UniPathway" id="UPA00904">
    <property type="reaction ID" value="UER00874"/>
</dbReference>
<dbReference type="InterPro" id="IPR011559">
    <property type="entry name" value="Initiation_fac_2B_a/b/d"/>
</dbReference>
<reference evidence="10" key="1">
    <citation type="journal article" date="2015" name="Nat. Genet.">
        <title>The genome and transcriptome of the zoonotic hookworm Ancylostoma ceylanicum identify infection-specific gene families.</title>
        <authorList>
            <person name="Schwarz E.M."/>
            <person name="Hu Y."/>
            <person name="Antoshechkin I."/>
            <person name="Miller M.M."/>
            <person name="Sternberg P.W."/>
            <person name="Aroian R.V."/>
        </authorList>
    </citation>
    <scope>NUCLEOTIDE SEQUENCE</scope>
    <source>
        <strain evidence="10">HY135</strain>
    </source>
</reference>
<feature type="site" description="Transition state stabilizer" evidence="4">
    <location>
        <position position="876"/>
    </location>
</feature>
<organism evidence="9 10">
    <name type="scientific">Ancylostoma ceylanicum</name>
    <dbReference type="NCBI Taxonomy" id="53326"/>
    <lineage>
        <taxon>Eukaryota</taxon>
        <taxon>Metazoa</taxon>
        <taxon>Ecdysozoa</taxon>
        <taxon>Nematoda</taxon>
        <taxon>Chromadorea</taxon>
        <taxon>Rhabditida</taxon>
        <taxon>Rhabditina</taxon>
        <taxon>Rhabditomorpha</taxon>
        <taxon>Strongyloidea</taxon>
        <taxon>Ancylostomatidae</taxon>
        <taxon>Ancylostomatinae</taxon>
        <taxon>Ancylostoma</taxon>
    </lineage>
</organism>
<dbReference type="NCBIfam" id="TIGR00524">
    <property type="entry name" value="eIF-2B_rel"/>
    <property type="match status" value="1"/>
</dbReference>
<keyword evidence="1 4" id="KW-0028">Amino-acid biosynthesis</keyword>
<dbReference type="SUPFAM" id="SSF69593">
    <property type="entry name" value="Glycerol-3-phosphate (1)-acyltransferase"/>
    <property type="match status" value="1"/>
</dbReference>
<evidence type="ECO:0000313" key="9">
    <source>
        <dbReference type="EMBL" id="EYC07108.1"/>
    </source>
</evidence>
<dbReference type="FunFam" id="1.20.120.420:FF:000003">
    <property type="entry name" value="Methylthioribose-1-phosphate isomerase"/>
    <property type="match status" value="1"/>
</dbReference>
<gene>
    <name evidence="9" type="primary">Acey_s0072.g691</name>
    <name evidence="9" type="ORF">Y032_0072g691</name>
</gene>